<evidence type="ECO:0000259" key="1">
    <source>
        <dbReference type="Pfam" id="PF00857"/>
    </source>
</evidence>
<dbReference type="Proteomes" id="UP000664904">
    <property type="component" value="Plasmid unnamed5"/>
</dbReference>
<dbReference type="PANTHER" id="PTHR14119:SF3">
    <property type="entry name" value="ISOCHORISMATASE DOMAIN-CONTAINING PROTEIN 2"/>
    <property type="match status" value="1"/>
</dbReference>
<evidence type="ECO:0000313" key="3">
    <source>
        <dbReference type="Proteomes" id="UP000664904"/>
    </source>
</evidence>
<proteinExistence type="predicted"/>
<dbReference type="AlphaFoldDB" id="A0A975HMZ1"/>
<dbReference type="SUPFAM" id="SSF52499">
    <property type="entry name" value="Isochorismatase-like hydrolases"/>
    <property type="match status" value="1"/>
</dbReference>
<dbReference type="InterPro" id="IPR000868">
    <property type="entry name" value="Isochorismatase-like_dom"/>
</dbReference>
<sequence>MILKREKSVLLIIDMQDKLEKAIPDFSTVTHTLFKATQIADKLDIPRLVTEHYPEGLGKTVEKLQNENTLVKYSFAAPVQDMFTKLNDESKDTFVLGGVESHVCVFQTALTLLEQGKKVCLLSDGVASRDSGHRQQALNQLHALGAWVLPLESVAFMWLENCHHPEFKSILALIK</sequence>
<accession>A0A975HMZ1</accession>
<feature type="domain" description="Isochorismatase-like" evidence="1">
    <location>
        <begin position="8"/>
        <end position="152"/>
    </location>
</feature>
<evidence type="ECO:0000313" key="2">
    <source>
        <dbReference type="EMBL" id="QTH73584.1"/>
    </source>
</evidence>
<dbReference type="EMBL" id="CP072135">
    <property type="protein sequence ID" value="QTH73584.1"/>
    <property type="molecule type" value="Genomic_DNA"/>
</dbReference>
<dbReference type="Pfam" id="PF00857">
    <property type="entry name" value="Isochorismatase"/>
    <property type="match status" value="1"/>
</dbReference>
<organism evidence="2 3">
    <name type="scientific">Pseudoalteromonas xiamenensis</name>
    <dbReference type="NCBI Taxonomy" id="882626"/>
    <lineage>
        <taxon>Bacteria</taxon>
        <taxon>Pseudomonadati</taxon>
        <taxon>Pseudomonadota</taxon>
        <taxon>Gammaproteobacteria</taxon>
        <taxon>Alteromonadales</taxon>
        <taxon>Pseudoalteromonadaceae</taxon>
        <taxon>Pseudoalteromonas</taxon>
    </lineage>
</organism>
<keyword evidence="2" id="KW-0614">Plasmid</keyword>
<keyword evidence="3" id="KW-1185">Reference proteome</keyword>
<name>A0A975HMZ1_9GAMM</name>
<dbReference type="InterPro" id="IPR050993">
    <property type="entry name" value="Isochorismatase_domain"/>
</dbReference>
<dbReference type="KEGG" id="pxi:J5O05_19080"/>
<dbReference type="PANTHER" id="PTHR14119">
    <property type="entry name" value="HYDROLASE"/>
    <property type="match status" value="1"/>
</dbReference>
<geneLocation type="plasmid" evidence="2 3">
    <name>unnamed5</name>
</geneLocation>
<protein>
    <submittedName>
        <fullName evidence="2">Isochorismatase family protein</fullName>
    </submittedName>
</protein>
<gene>
    <name evidence="2" type="ORF">J5O05_19080</name>
</gene>
<dbReference type="InterPro" id="IPR036380">
    <property type="entry name" value="Isochorismatase-like_sf"/>
</dbReference>
<dbReference type="Gene3D" id="3.40.50.850">
    <property type="entry name" value="Isochorismatase-like"/>
    <property type="match status" value="1"/>
</dbReference>
<reference evidence="2" key="1">
    <citation type="submission" date="2021-03" db="EMBL/GenBank/DDBJ databases">
        <title>Complete Genome of Pseudoalteromonas xiamenensis STKMTI.2, a new potential marine bacterium producing anti-Vibrio compounds.</title>
        <authorList>
            <person name="Handayani D.P."/>
            <person name="Isnansetyo A."/>
            <person name="Istiqomah I."/>
            <person name="Jumina J."/>
        </authorList>
    </citation>
    <scope>NUCLEOTIDE SEQUENCE</scope>
    <source>
        <strain evidence="2">STKMTI.2</strain>
        <plasmid evidence="2">unnamed5</plasmid>
    </source>
</reference>
<dbReference type="RefSeq" id="WP_208845196.1">
    <property type="nucleotide sequence ID" value="NZ_CP072135.1"/>
</dbReference>